<comment type="caution">
    <text evidence="8">The sequence shown here is derived from an EMBL/GenBank/DDBJ whole genome shotgun (WGS) entry which is preliminary data.</text>
</comment>
<feature type="domain" description="Spt4/RpoE2 zinc finger" evidence="7">
    <location>
        <begin position="14"/>
        <end position="91"/>
    </location>
</feature>
<dbReference type="GO" id="GO:0006355">
    <property type="term" value="P:regulation of DNA-templated transcription"/>
    <property type="evidence" value="ECO:0007669"/>
    <property type="project" value="InterPro"/>
</dbReference>
<dbReference type="CDD" id="cd07973">
    <property type="entry name" value="Spt4"/>
    <property type="match status" value="1"/>
</dbReference>
<accession>A0A1Y2CWB5</accession>
<dbReference type="InterPro" id="IPR038510">
    <property type="entry name" value="Spt4_sf"/>
</dbReference>
<dbReference type="AlphaFoldDB" id="A0A1Y2CWB5"/>
<dbReference type="STRING" id="329046.A0A1Y2CWB5"/>
<comment type="subcellular location">
    <subcellularLocation>
        <location evidence="1">Nucleus</location>
    </subcellularLocation>
</comment>
<sequence length="148" mass="16694">MADVLPSESSRNKWRACLLCGLIKTAAQFKHDGCDNCEDVLQMTGSNKKVGELTSAQFDGVVGITQPSESWVARWQRCDKFTRGLYAIRVTGRLPDDTIDEMRQQGFTYRPRDGSVKIKLAPSINACLYLFQFLAADWRWMVVVGAIR</sequence>
<dbReference type="Gene3D" id="3.30.40.210">
    <property type="match status" value="1"/>
</dbReference>
<dbReference type="InterPro" id="IPR022800">
    <property type="entry name" value="Spt4/RpoE2_Znf"/>
</dbReference>
<dbReference type="Proteomes" id="UP000193642">
    <property type="component" value="Unassembled WGS sequence"/>
</dbReference>
<dbReference type="PANTHER" id="PTHR12882">
    <property type="entry name" value="SUPPRESSOR OF TY 4"/>
    <property type="match status" value="1"/>
</dbReference>
<dbReference type="GO" id="GO:0000993">
    <property type="term" value="F:RNA polymerase II complex binding"/>
    <property type="evidence" value="ECO:0007669"/>
    <property type="project" value="TreeGrafter"/>
</dbReference>
<gene>
    <name evidence="8" type="ORF">BCR33DRAFT_656175</name>
</gene>
<evidence type="ECO:0000256" key="6">
    <source>
        <dbReference type="ARBA" id="ARBA00029869"/>
    </source>
</evidence>
<keyword evidence="4" id="KW-0804">Transcription</keyword>
<name>A0A1Y2CWB5_9FUNG</name>
<evidence type="ECO:0000313" key="8">
    <source>
        <dbReference type="EMBL" id="ORY51318.1"/>
    </source>
</evidence>
<comment type="similarity">
    <text evidence="2">Belongs to the SPT4 family.</text>
</comment>
<dbReference type="OrthoDB" id="248751at2759"/>
<proteinExistence type="inferred from homology"/>
<keyword evidence="9" id="KW-1185">Reference proteome</keyword>
<dbReference type="InterPro" id="IPR009287">
    <property type="entry name" value="Spt4"/>
</dbReference>
<dbReference type="GO" id="GO:0008270">
    <property type="term" value="F:zinc ion binding"/>
    <property type="evidence" value="ECO:0007669"/>
    <property type="project" value="InterPro"/>
</dbReference>
<dbReference type="Pfam" id="PF06093">
    <property type="entry name" value="Spt4"/>
    <property type="match status" value="1"/>
</dbReference>
<dbReference type="SUPFAM" id="SSF63393">
    <property type="entry name" value="RNA polymerase subunits"/>
    <property type="match status" value="1"/>
</dbReference>
<evidence type="ECO:0000256" key="5">
    <source>
        <dbReference type="ARBA" id="ARBA00023242"/>
    </source>
</evidence>
<dbReference type="InterPro" id="IPR029040">
    <property type="entry name" value="RPABC4/Spt4"/>
</dbReference>
<evidence type="ECO:0000313" key="9">
    <source>
        <dbReference type="Proteomes" id="UP000193642"/>
    </source>
</evidence>
<protein>
    <recommendedName>
        <fullName evidence="3">Transcription elongation factor SPT4</fullName>
    </recommendedName>
    <alternativeName>
        <fullName evidence="6">Chromatin elongation factor SPT4</fullName>
    </alternativeName>
</protein>
<evidence type="ECO:0000259" key="7">
    <source>
        <dbReference type="SMART" id="SM01389"/>
    </source>
</evidence>
<reference evidence="8 9" key="1">
    <citation type="submission" date="2016-07" db="EMBL/GenBank/DDBJ databases">
        <title>Pervasive Adenine N6-methylation of Active Genes in Fungi.</title>
        <authorList>
            <consortium name="DOE Joint Genome Institute"/>
            <person name="Mondo S.J."/>
            <person name="Dannebaum R.O."/>
            <person name="Kuo R.C."/>
            <person name="Labutti K."/>
            <person name="Haridas S."/>
            <person name="Kuo A."/>
            <person name="Salamov A."/>
            <person name="Ahrendt S.R."/>
            <person name="Lipzen A."/>
            <person name="Sullivan W."/>
            <person name="Andreopoulos W.B."/>
            <person name="Clum A."/>
            <person name="Lindquist E."/>
            <person name="Daum C."/>
            <person name="Ramamoorthy G.K."/>
            <person name="Gryganskyi A."/>
            <person name="Culley D."/>
            <person name="Magnuson J.K."/>
            <person name="James T.Y."/>
            <person name="O'Malley M.A."/>
            <person name="Stajich J.E."/>
            <person name="Spatafora J.W."/>
            <person name="Visel A."/>
            <person name="Grigoriev I.V."/>
        </authorList>
    </citation>
    <scope>NUCLEOTIDE SEQUENCE [LARGE SCALE GENOMIC DNA]</scope>
    <source>
        <strain evidence="8 9">JEL800</strain>
    </source>
</reference>
<dbReference type="PANTHER" id="PTHR12882:SF1">
    <property type="entry name" value="TRANSCRIPTION ELONGATION FACTOR SPT4"/>
    <property type="match status" value="1"/>
</dbReference>
<evidence type="ECO:0000256" key="4">
    <source>
        <dbReference type="ARBA" id="ARBA00023163"/>
    </source>
</evidence>
<dbReference type="EMBL" id="MCGO01000005">
    <property type="protein sequence ID" value="ORY51318.1"/>
    <property type="molecule type" value="Genomic_DNA"/>
</dbReference>
<evidence type="ECO:0000256" key="1">
    <source>
        <dbReference type="ARBA" id="ARBA00004123"/>
    </source>
</evidence>
<dbReference type="GO" id="GO:0032044">
    <property type="term" value="C:DSIF complex"/>
    <property type="evidence" value="ECO:0007669"/>
    <property type="project" value="TreeGrafter"/>
</dbReference>
<evidence type="ECO:0000256" key="3">
    <source>
        <dbReference type="ARBA" id="ARBA00020182"/>
    </source>
</evidence>
<dbReference type="GO" id="GO:0140673">
    <property type="term" value="P:transcription elongation-coupled chromatin remodeling"/>
    <property type="evidence" value="ECO:0007669"/>
    <property type="project" value="InterPro"/>
</dbReference>
<dbReference type="SMART" id="SM01389">
    <property type="entry name" value="Spt4"/>
    <property type="match status" value="1"/>
</dbReference>
<keyword evidence="5" id="KW-0539">Nucleus</keyword>
<organism evidence="8 9">
    <name type="scientific">Rhizoclosmatium globosum</name>
    <dbReference type="NCBI Taxonomy" id="329046"/>
    <lineage>
        <taxon>Eukaryota</taxon>
        <taxon>Fungi</taxon>
        <taxon>Fungi incertae sedis</taxon>
        <taxon>Chytridiomycota</taxon>
        <taxon>Chytridiomycota incertae sedis</taxon>
        <taxon>Chytridiomycetes</taxon>
        <taxon>Chytridiales</taxon>
        <taxon>Chytriomycetaceae</taxon>
        <taxon>Rhizoclosmatium</taxon>
    </lineage>
</organism>
<evidence type="ECO:0000256" key="2">
    <source>
        <dbReference type="ARBA" id="ARBA00010464"/>
    </source>
</evidence>